<protein>
    <submittedName>
        <fullName evidence="3">Uncharacterized protein</fullName>
    </submittedName>
</protein>
<evidence type="ECO:0000313" key="4">
    <source>
        <dbReference type="Proteomes" id="UP000189632"/>
    </source>
</evidence>
<keyword evidence="2" id="KW-0812">Transmembrane</keyword>
<dbReference type="KEGG" id="bapi:BBC0122_017760"/>
<organism evidence="3 4">
    <name type="scientific">Bartonella choladocola</name>
    <dbReference type="NCBI Taxonomy" id="2750995"/>
    <lineage>
        <taxon>Bacteria</taxon>
        <taxon>Pseudomonadati</taxon>
        <taxon>Pseudomonadota</taxon>
        <taxon>Alphaproteobacteria</taxon>
        <taxon>Hyphomicrobiales</taxon>
        <taxon>Bartonellaceae</taxon>
        <taxon>Bartonella</taxon>
    </lineage>
</organism>
<proteinExistence type="predicted"/>
<feature type="region of interest" description="Disordered" evidence="1">
    <location>
        <begin position="1"/>
        <end position="21"/>
    </location>
</feature>
<keyword evidence="2" id="KW-0472">Membrane</keyword>
<name>A0A1U9MIY6_9HYPH</name>
<dbReference type="AlphaFoldDB" id="A0A1U9MIY6"/>
<evidence type="ECO:0000256" key="2">
    <source>
        <dbReference type="SAM" id="Phobius"/>
    </source>
</evidence>
<dbReference type="Proteomes" id="UP000189632">
    <property type="component" value="Chromosome"/>
</dbReference>
<keyword evidence="2" id="KW-1133">Transmembrane helix</keyword>
<accession>A0A1U9MIY6</accession>
<gene>
    <name evidence="3" type="ORF">BBC0122_017760</name>
</gene>
<reference evidence="3 4" key="1">
    <citation type="submission" date="2016-11" db="EMBL/GenBank/DDBJ databases">
        <title>Comparative genomics of Bartonella apis.</title>
        <authorList>
            <person name="Engel P."/>
        </authorList>
    </citation>
    <scope>NUCLEOTIDE SEQUENCE [LARGE SCALE GENOMIC DNA]</scope>
    <source>
        <strain evidence="3 4">BBC0122</strain>
    </source>
</reference>
<keyword evidence="4" id="KW-1185">Reference proteome</keyword>
<dbReference type="RefSeq" id="WP_077993242.1">
    <property type="nucleotide sequence ID" value="NZ_CP015625.1"/>
</dbReference>
<dbReference type="EMBL" id="CP015625">
    <property type="protein sequence ID" value="AQT47875.1"/>
    <property type="molecule type" value="Genomic_DNA"/>
</dbReference>
<sequence>MGAEDEIKGANKKVPPLREPDVVDDADSLKEAAELSSGLSSTELEKQANEKKFKRRERFKDHFECSLLFFLWGITTLIAVTTLIWTFHLIAPVSWCWLNKEGIERLQTILFSGVGGVLYTIFSKNIKNRID</sequence>
<evidence type="ECO:0000256" key="1">
    <source>
        <dbReference type="SAM" id="MobiDB-lite"/>
    </source>
</evidence>
<feature type="transmembrane region" description="Helical" evidence="2">
    <location>
        <begin position="65"/>
        <end position="85"/>
    </location>
</feature>
<evidence type="ECO:0000313" key="3">
    <source>
        <dbReference type="EMBL" id="AQT47875.1"/>
    </source>
</evidence>
<feature type="transmembrane region" description="Helical" evidence="2">
    <location>
        <begin position="105"/>
        <end position="122"/>
    </location>
</feature>